<name>A0ABP7SH88_9PSEU</name>
<protein>
    <submittedName>
        <fullName evidence="2">Alpha/beta hydrolase</fullName>
    </submittedName>
</protein>
<dbReference type="GO" id="GO:0016787">
    <property type="term" value="F:hydrolase activity"/>
    <property type="evidence" value="ECO:0007669"/>
    <property type="project" value="UniProtKB-KW"/>
</dbReference>
<feature type="domain" description="AB hydrolase-1" evidence="1">
    <location>
        <begin position="25"/>
        <end position="256"/>
    </location>
</feature>
<evidence type="ECO:0000313" key="3">
    <source>
        <dbReference type="Proteomes" id="UP001501747"/>
    </source>
</evidence>
<gene>
    <name evidence="2" type="ORF">GCM10022247_37450</name>
</gene>
<organism evidence="2 3">
    <name type="scientific">Allokutzneria multivorans</name>
    <dbReference type="NCBI Taxonomy" id="1142134"/>
    <lineage>
        <taxon>Bacteria</taxon>
        <taxon>Bacillati</taxon>
        <taxon>Actinomycetota</taxon>
        <taxon>Actinomycetes</taxon>
        <taxon>Pseudonocardiales</taxon>
        <taxon>Pseudonocardiaceae</taxon>
        <taxon>Allokutzneria</taxon>
    </lineage>
</organism>
<dbReference type="EMBL" id="BAABAL010000013">
    <property type="protein sequence ID" value="GAA4011527.1"/>
    <property type="molecule type" value="Genomic_DNA"/>
</dbReference>
<accession>A0ABP7SH88</accession>
<dbReference type="Proteomes" id="UP001501747">
    <property type="component" value="Unassembled WGS sequence"/>
</dbReference>
<comment type="caution">
    <text evidence="2">The sequence shown here is derived from an EMBL/GenBank/DDBJ whole genome shotgun (WGS) entry which is preliminary data.</text>
</comment>
<dbReference type="InterPro" id="IPR029058">
    <property type="entry name" value="AB_hydrolase_fold"/>
</dbReference>
<evidence type="ECO:0000259" key="1">
    <source>
        <dbReference type="Pfam" id="PF00561"/>
    </source>
</evidence>
<dbReference type="Gene3D" id="3.40.50.1820">
    <property type="entry name" value="alpha/beta hydrolase"/>
    <property type="match status" value="1"/>
</dbReference>
<dbReference type="SUPFAM" id="SSF53474">
    <property type="entry name" value="alpha/beta-Hydrolases"/>
    <property type="match status" value="1"/>
</dbReference>
<keyword evidence="2" id="KW-0378">Hydrolase</keyword>
<dbReference type="Pfam" id="PF00561">
    <property type="entry name" value="Abhydrolase_1"/>
    <property type="match status" value="1"/>
</dbReference>
<reference evidence="3" key="1">
    <citation type="journal article" date="2019" name="Int. J. Syst. Evol. Microbiol.">
        <title>The Global Catalogue of Microorganisms (GCM) 10K type strain sequencing project: providing services to taxonomists for standard genome sequencing and annotation.</title>
        <authorList>
            <consortium name="The Broad Institute Genomics Platform"/>
            <consortium name="The Broad Institute Genome Sequencing Center for Infectious Disease"/>
            <person name="Wu L."/>
            <person name="Ma J."/>
        </authorList>
    </citation>
    <scope>NUCLEOTIDE SEQUENCE [LARGE SCALE GENOMIC DNA]</scope>
    <source>
        <strain evidence="3">JCM 17342</strain>
    </source>
</reference>
<proteinExistence type="predicted"/>
<dbReference type="RefSeq" id="WP_344876464.1">
    <property type="nucleotide sequence ID" value="NZ_BAABAL010000013.1"/>
</dbReference>
<sequence length="271" mass="28652">MITQRDIEVGDGRIIRTHDTGGEGPVVLWHPGSPHTGALFSPLTEIAAEHGVRMVSYARPSYDVSTPQPGRTVVSAATDVERIADALGIERFATMGYSGGGPHALACAAVLPSRVTGVACLASLAPYNGEEAWFSGMASPEGLRHALKGRAARAAFAEVEEFDPNVFTKSDWAALSGDWKALGEDAGQSNSDGLVDDDVAFVEPWGFDLAAVAAPVLIVQGSDDRVVPPLHADLLIRTLSRAELWRRPDDGHVSVLNACSAATAWLTPHSH</sequence>
<evidence type="ECO:0000313" key="2">
    <source>
        <dbReference type="EMBL" id="GAA4011527.1"/>
    </source>
</evidence>
<dbReference type="InterPro" id="IPR000073">
    <property type="entry name" value="AB_hydrolase_1"/>
</dbReference>
<dbReference type="PANTHER" id="PTHR45763">
    <property type="entry name" value="HYDROLASE, ALPHA/BETA FOLD FAMILY PROTEIN, EXPRESSED-RELATED"/>
    <property type="match status" value="1"/>
</dbReference>
<dbReference type="PANTHER" id="PTHR45763:SF46">
    <property type="entry name" value="AB HYDROLASE-1 DOMAIN-CONTAINING PROTEIN"/>
    <property type="match status" value="1"/>
</dbReference>
<keyword evidence="3" id="KW-1185">Reference proteome</keyword>